<organism evidence="1 2">
    <name type="scientific">Gymnopilus dilepis</name>
    <dbReference type="NCBI Taxonomy" id="231916"/>
    <lineage>
        <taxon>Eukaryota</taxon>
        <taxon>Fungi</taxon>
        <taxon>Dikarya</taxon>
        <taxon>Basidiomycota</taxon>
        <taxon>Agaricomycotina</taxon>
        <taxon>Agaricomycetes</taxon>
        <taxon>Agaricomycetidae</taxon>
        <taxon>Agaricales</taxon>
        <taxon>Agaricineae</taxon>
        <taxon>Hymenogastraceae</taxon>
        <taxon>Gymnopilus</taxon>
    </lineage>
</organism>
<protein>
    <submittedName>
        <fullName evidence="1">Uncharacterized protein</fullName>
    </submittedName>
</protein>
<gene>
    <name evidence="1" type="ORF">CVT26_013020</name>
</gene>
<dbReference type="EMBL" id="NHYE01001179">
    <property type="protein sequence ID" value="PPQ97851.1"/>
    <property type="molecule type" value="Genomic_DNA"/>
</dbReference>
<evidence type="ECO:0000313" key="1">
    <source>
        <dbReference type="EMBL" id="PPQ97851.1"/>
    </source>
</evidence>
<sequence length="69" mass="7955">MYDSSLHWWIQGNEDILSAVPDNVGFNPVPQPWLLYTNDVKTKIQDKNNTLLLSLTPPNPLHFEQHEPS</sequence>
<dbReference type="AlphaFoldDB" id="A0A409Y4H9"/>
<proteinExistence type="predicted"/>
<name>A0A409Y4H9_9AGAR</name>
<dbReference type="InParanoid" id="A0A409Y4H9"/>
<reference evidence="1 2" key="1">
    <citation type="journal article" date="2018" name="Evol. Lett.">
        <title>Horizontal gene cluster transfer increased hallucinogenic mushroom diversity.</title>
        <authorList>
            <person name="Reynolds H.T."/>
            <person name="Vijayakumar V."/>
            <person name="Gluck-Thaler E."/>
            <person name="Korotkin H.B."/>
            <person name="Matheny P.B."/>
            <person name="Slot J.C."/>
        </authorList>
    </citation>
    <scope>NUCLEOTIDE SEQUENCE [LARGE SCALE GENOMIC DNA]</scope>
    <source>
        <strain evidence="1 2">SRW20</strain>
    </source>
</reference>
<dbReference type="Proteomes" id="UP000284706">
    <property type="component" value="Unassembled WGS sequence"/>
</dbReference>
<comment type="caution">
    <text evidence="1">The sequence shown here is derived from an EMBL/GenBank/DDBJ whole genome shotgun (WGS) entry which is preliminary data.</text>
</comment>
<accession>A0A409Y4H9</accession>
<evidence type="ECO:0000313" key="2">
    <source>
        <dbReference type="Proteomes" id="UP000284706"/>
    </source>
</evidence>
<keyword evidence="2" id="KW-1185">Reference proteome</keyword>